<keyword evidence="9" id="KW-0460">Magnesium</keyword>
<dbReference type="Proteomes" id="UP000177942">
    <property type="component" value="Unassembled WGS sequence"/>
</dbReference>
<organism evidence="12 13">
    <name type="scientific">Candidatus Harrisonbacteria bacterium RIFCSPLOWO2_01_FULL_44_18</name>
    <dbReference type="NCBI Taxonomy" id="1798407"/>
    <lineage>
        <taxon>Bacteria</taxon>
        <taxon>Candidatus Harrisoniibacteriota</taxon>
    </lineage>
</organism>
<comment type="subunit">
    <text evidence="9">Homodimer.</text>
</comment>
<proteinExistence type="inferred from homology"/>
<evidence type="ECO:0000256" key="4">
    <source>
        <dbReference type="ARBA" id="ARBA00022664"/>
    </source>
</evidence>
<dbReference type="EC" id="3.1.26.3" evidence="9"/>
<dbReference type="GO" id="GO:0046872">
    <property type="term" value="F:metal ion binding"/>
    <property type="evidence" value="ECO:0007669"/>
    <property type="project" value="UniProtKB-KW"/>
</dbReference>
<dbReference type="InterPro" id="IPR011907">
    <property type="entry name" value="RNase_III"/>
</dbReference>
<dbReference type="GO" id="GO:0004525">
    <property type="term" value="F:ribonuclease III activity"/>
    <property type="evidence" value="ECO:0007669"/>
    <property type="project" value="UniProtKB-UniRule"/>
</dbReference>
<evidence type="ECO:0000256" key="5">
    <source>
        <dbReference type="ARBA" id="ARBA00022722"/>
    </source>
</evidence>
<evidence type="ECO:0000259" key="10">
    <source>
        <dbReference type="PROSITE" id="PS50137"/>
    </source>
</evidence>
<evidence type="ECO:0000256" key="9">
    <source>
        <dbReference type="HAMAP-Rule" id="MF_00104"/>
    </source>
</evidence>
<dbReference type="PROSITE" id="PS50137">
    <property type="entry name" value="DS_RBD"/>
    <property type="match status" value="1"/>
</dbReference>
<name>A0A1G1ZN09_9BACT</name>
<dbReference type="GO" id="GO:0006397">
    <property type="term" value="P:mRNA processing"/>
    <property type="evidence" value="ECO:0007669"/>
    <property type="project" value="UniProtKB-UniRule"/>
</dbReference>
<feature type="binding site" evidence="9">
    <location>
        <position position="49"/>
    </location>
    <ligand>
        <name>Mg(2+)</name>
        <dbReference type="ChEBI" id="CHEBI:18420"/>
    </ligand>
</feature>
<evidence type="ECO:0000256" key="3">
    <source>
        <dbReference type="ARBA" id="ARBA00022552"/>
    </source>
</evidence>
<dbReference type="NCBIfam" id="TIGR02191">
    <property type="entry name" value="RNaseIII"/>
    <property type="match status" value="1"/>
</dbReference>
<dbReference type="InterPro" id="IPR000999">
    <property type="entry name" value="RNase_III_dom"/>
</dbReference>
<dbReference type="GO" id="GO:0006364">
    <property type="term" value="P:rRNA processing"/>
    <property type="evidence" value="ECO:0007669"/>
    <property type="project" value="UniProtKB-UniRule"/>
</dbReference>
<feature type="active site" evidence="9">
    <location>
        <position position="53"/>
    </location>
</feature>
<keyword evidence="3 9" id="KW-0698">rRNA processing</keyword>
<comment type="caution">
    <text evidence="12">The sequence shown here is derived from an EMBL/GenBank/DDBJ whole genome shotgun (WGS) entry which is preliminary data.</text>
</comment>
<dbReference type="STRING" id="1798407.A3A16_00810"/>
<dbReference type="Pfam" id="PF14622">
    <property type="entry name" value="Ribonucleas_3_3"/>
    <property type="match status" value="1"/>
</dbReference>
<dbReference type="PROSITE" id="PS00517">
    <property type="entry name" value="RNASE_3_1"/>
    <property type="match status" value="1"/>
</dbReference>
<keyword evidence="5 9" id="KW-0540">Nuclease</keyword>
<dbReference type="CDD" id="cd10845">
    <property type="entry name" value="DSRM_RNAse_III_family"/>
    <property type="match status" value="1"/>
</dbReference>
<keyword evidence="9" id="KW-0963">Cytoplasm</keyword>
<dbReference type="EMBL" id="MHJJ01000014">
    <property type="protein sequence ID" value="OGY65217.1"/>
    <property type="molecule type" value="Genomic_DNA"/>
</dbReference>
<feature type="binding site" evidence="9">
    <location>
        <position position="125"/>
    </location>
    <ligand>
        <name>Mg(2+)</name>
        <dbReference type="ChEBI" id="CHEBI:18420"/>
    </ligand>
</feature>
<keyword evidence="6 9" id="KW-0255">Endonuclease</keyword>
<protein>
    <recommendedName>
        <fullName evidence="9">Ribonuclease 3</fullName>
        <ecNumber evidence="9">3.1.26.3</ecNumber>
    </recommendedName>
    <alternativeName>
        <fullName evidence="9">Ribonuclease III</fullName>
        <shortName evidence="9">RNase III</shortName>
    </alternativeName>
</protein>
<dbReference type="Gene3D" id="1.10.1520.10">
    <property type="entry name" value="Ribonuclease III domain"/>
    <property type="match status" value="1"/>
</dbReference>
<evidence type="ECO:0000256" key="1">
    <source>
        <dbReference type="ARBA" id="ARBA00000109"/>
    </source>
</evidence>
<dbReference type="GO" id="GO:0010468">
    <property type="term" value="P:regulation of gene expression"/>
    <property type="evidence" value="ECO:0007669"/>
    <property type="project" value="TreeGrafter"/>
</dbReference>
<evidence type="ECO:0000313" key="13">
    <source>
        <dbReference type="Proteomes" id="UP000177942"/>
    </source>
</evidence>
<dbReference type="FunFam" id="1.10.1520.10:FF:000001">
    <property type="entry name" value="Ribonuclease 3"/>
    <property type="match status" value="1"/>
</dbReference>
<sequence length="230" mass="25771">MLNLVDLSKLEKTIEYGFKDKDLLKEALTHRSYLNENPSWGLPHNERLEFLGDAVLELAVTEELFNRFPDAPEGSLTSFRAALVNYQMLANIARNLNLEKFILLSRGEAKDTGRARDVILANAIEALIGAVYLDAGYEPIKKFVSQFIMIRLDEVLKFGLYKDAKSLLQEKVQADLKLTPNYKVLSEKGPDHAKIFTVGVYFGEKFIVSGEGASKQDAEVEAAKKALETL</sequence>
<keyword evidence="9" id="KW-0819">tRNA processing</keyword>
<feature type="domain" description="RNase III" evidence="11">
    <location>
        <begin position="7"/>
        <end position="136"/>
    </location>
</feature>
<reference evidence="12 13" key="1">
    <citation type="journal article" date="2016" name="Nat. Commun.">
        <title>Thousands of microbial genomes shed light on interconnected biogeochemical processes in an aquifer system.</title>
        <authorList>
            <person name="Anantharaman K."/>
            <person name="Brown C.T."/>
            <person name="Hug L.A."/>
            <person name="Sharon I."/>
            <person name="Castelle C.J."/>
            <person name="Probst A.J."/>
            <person name="Thomas B.C."/>
            <person name="Singh A."/>
            <person name="Wilkins M.J."/>
            <person name="Karaoz U."/>
            <person name="Brodie E.L."/>
            <person name="Williams K.H."/>
            <person name="Hubbard S.S."/>
            <person name="Banfield J.F."/>
        </authorList>
    </citation>
    <scope>NUCLEOTIDE SEQUENCE [LARGE SCALE GENOMIC DNA]</scope>
</reference>
<dbReference type="SMART" id="SM00358">
    <property type="entry name" value="DSRM"/>
    <property type="match status" value="1"/>
</dbReference>
<evidence type="ECO:0000256" key="6">
    <source>
        <dbReference type="ARBA" id="ARBA00022759"/>
    </source>
</evidence>
<comment type="function">
    <text evidence="9">Digests double-stranded RNA. Involved in the processing of primary rRNA transcript to yield the immediate precursors to the large and small rRNAs (23S and 16S). Processes some mRNAs, and tRNAs when they are encoded in the rRNA operon. Processes pre-crRNA and tracrRNA of type II CRISPR loci if present in the organism.</text>
</comment>
<keyword evidence="4 9" id="KW-0507">mRNA processing</keyword>
<keyword evidence="9" id="KW-0699">rRNA-binding</keyword>
<evidence type="ECO:0000313" key="12">
    <source>
        <dbReference type="EMBL" id="OGY65217.1"/>
    </source>
</evidence>
<dbReference type="GO" id="GO:0005737">
    <property type="term" value="C:cytoplasm"/>
    <property type="evidence" value="ECO:0007669"/>
    <property type="project" value="UniProtKB-SubCell"/>
</dbReference>
<comment type="subcellular location">
    <subcellularLocation>
        <location evidence="9">Cytoplasm</location>
    </subcellularLocation>
</comment>
<keyword evidence="7 9" id="KW-0378">Hydrolase</keyword>
<dbReference type="SUPFAM" id="SSF54768">
    <property type="entry name" value="dsRNA-binding domain-like"/>
    <property type="match status" value="1"/>
</dbReference>
<dbReference type="Gene3D" id="3.30.160.20">
    <property type="match status" value="1"/>
</dbReference>
<feature type="active site" evidence="9">
    <location>
        <position position="125"/>
    </location>
</feature>
<feature type="binding site" evidence="9">
    <location>
        <position position="122"/>
    </location>
    <ligand>
        <name>Mg(2+)</name>
        <dbReference type="ChEBI" id="CHEBI:18420"/>
    </ligand>
</feature>
<gene>
    <name evidence="9" type="primary">rnc</name>
    <name evidence="12" type="ORF">A3A16_00810</name>
</gene>
<evidence type="ECO:0000256" key="8">
    <source>
        <dbReference type="ARBA" id="ARBA00022884"/>
    </source>
</evidence>
<dbReference type="GO" id="GO:0008033">
    <property type="term" value="P:tRNA processing"/>
    <property type="evidence" value="ECO:0007669"/>
    <property type="project" value="UniProtKB-KW"/>
</dbReference>
<dbReference type="PANTHER" id="PTHR11207">
    <property type="entry name" value="RIBONUCLEASE III"/>
    <property type="match status" value="1"/>
</dbReference>
<evidence type="ECO:0000259" key="11">
    <source>
        <dbReference type="PROSITE" id="PS50142"/>
    </source>
</evidence>
<keyword evidence="9" id="KW-0479">Metal-binding</keyword>
<dbReference type="SUPFAM" id="SSF69065">
    <property type="entry name" value="RNase III domain-like"/>
    <property type="match status" value="1"/>
</dbReference>
<dbReference type="InterPro" id="IPR014720">
    <property type="entry name" value="dsRBD_dom"/>
</dbReference>
<comment type="cofactor">
    <cofactor evidence="9">
        <name>Mg(2+)</name>
        <dbReference type="ChEBI" id="CHEBI:18420"/>
    </cofactor>
</comment>
<comment type="catalytic activity">
    <reaction evidence="1 9">
        <text>Endonucleolytic cleavage to 5'-phosphomonoester.</text>
        <dbReference type="EC" id="3.1.26.3"/>
    </reaction>
</comment>
<dbReference type="SMART" id="SM00535">
    <property type="entry name" value="RIBOc"/>
    <property type="match status" value="1"/>
</dbReference>
<dbReference type="CDD" id="cd00593">
    <property type="entry name" value="RIBOc"/>
    <property type="match status" value="1"/>
</dbReference>
<dbReference type="PROSITE" id="PS50142">
    <property type="entry name" value="RNASE_3_2"/>
    <property type="match status" value="1"/>
</dbReference>
<accession>A0A1G1ZN09</accession>
<dbReference type="GO" id="GO:0003725">
    <property type="term" value="F:double-stranded RNA binding"/>
    <property type="evidence" value="ECO:0007669"/>
    <property type="project" value="TreeGrafter"/>
</dbReference>
<feature type="domain" description="DRBM" evidence="10">
    <location>
        <begin position="163"/>
        <end position="230"/>
    </location>
</feature>
<evidence type="ECO:0000256" key="7">
    <source>
        <dbReference type="ARBA" id="ARBA00022801"/>
    </source>
</evidence>
<dbReference type="InterPro" id="IPR036389">
    <property type="entry name" value="RNase_III_sf"/>
</dbReference>
<dbReference type="GO" id="GO:0019843">
    <property type="term" value="F:rRNA binding"/>
    <property type="evidence" value="ECO:0007669"/>
    <property type="project" value="UniProtKB-KW"/>
</dbReference>
<dbReference type="Pfam" id="PF00035">
    <property type="entry name" value="dsrm"/>
    <property type="match status" value="1"/>
</dbReference>
<dbReference type="HAMAP" id="MF_00104">
    <property type="entry name" value="RNase_III"/>
    <property type="match status" value="1"/>
</dbReference>
<evidence type="ECO:0000256" key="2">
    <source>
        <dbReference type="ARBA" id="ARBA00010183"/>
    </source>
</evidence>
<keyword evidence="8 9" id="KW-0694">RNA-binding</keyword>
<comment type="similarity">
    <text evidence="2">Belongs to the ribonuclease III family.</text>
</comment>
<dbReference type="AlphaFoldDB" id="A0A1G1ZN09"/>
<dbReference type="PANTHER" id="PTHR11207:SF0">
    <property type="entry name" value="RIBONUCLEASE 3"/>
    <property type="match status" value="1"/>
</dbReference>